<dbReference type="HAMAP" id="MF_00629">
    <property type="entry name" value="Ribosomal_eL39"/>
    <property type="match status" value="1"/>
</dbReference>
<proteinExistence type="inferred from homology"/>
<evidence type="ECO:0000256" key="1">
    <source>
        <dbReference type="ARBA" id="ARBA00009339"/>
    </source>
</evidence>
<evidence type="ECO:0000256" key="3">
    <source>
        <dbReference type="ARBA" id="ARBA00023274"/>
    </source>
</evidence>
<dbReference type="GO" id="GO:0005840">
    <property type="term" value="C:ribosome"/>
    <property type="evidence" value="ECO:0007669"/>
    <property type="project" value="UniProtKB-KW"/>
</dbReference>
<dbReference type="NCBIfam" id="NF002316">
    <property type="entry name" value="PRK01242.1"/>
    <property type="match status" value="1"/>
</dbReference>
<keyword evidence="3 4" id="KW-0687">Ribonucleoprotein</keyword>
<dbReference type="Gene3D" id="1.10.1620.10">
    <property type="entry name" value="Ribosomal protein L39e"/>
    <property type="match status" value="1"/>
</dbReference>
<dbReference type="Pfam" id="PF00832">
    <property type="entry name" value="Ribosomal_L39"/>
    <property type="match status" value="1"/>
</dbReference>
<keyword evidence="2 4" id="KW-0689">Ribosomal protein</keyword>
<dbReference type="InterPro" id="IPR023626">
    <property type="entry name" value="Ribosomal_eL39_dom_sf"/>
</dbReference>
<dbReference type="InterPro" id="IPR000077">
    <property type="entry name" value="Ribosomal_eL39"/>
</dbReference>
<accession>A0A7C2Z8N9</accession>
<dbReference type="AlphaFoldDB" id="A0A7C2Z8N9"/>
<evidence type="ECO:0000256" key="4">
    <source>
        <dbReference type="HAMAP-Rule" id="MF_00629"/>
    </source>
</evidence>
<gene>
    <name evidence="4" type="primary">rpl39e</name>
    <name evidence="5" type="ORF">ENO77_00165</name>
</gene>
<dbReference type="SUPFAM" id="SSF48662">
    <property type="entry name" value="Ribosomal protein L39e"/>
    <property type="match status" value="1"/>
</dbReference>
<reference evidence="5" key="1">
    <citation type="journal article" date="2020" name="mSystems">
        <title>Genome- and Community-Level Interaction Insights into Carbon Utilization and Element Cycling Functions of Hydrothermarchaeota in Hydrothermal Sediment.</title>
        <authorList>
            <person name="Zhou Z."/>
            <person name="Liu Y."/>
            <person name="Xu W."/>
            <person name="Pan J."/>
            <person name="Luo Z.H."/>
            <person name="Li M."/>
        </authorList>
    </citation>
    <scope>NUCLEOTIDE SEQUENCE [LARGE SCALE GENOMIC DNA]</scope>
    <source>
        <strain evidence="5">SpSt-16</strain>
    </source>
</reference>
<sequence length="52" mass="6386">MAHYKPLAKKLRLINRGKSNQPLPVWVTLRTRFKIRRPYRLRNWRRSKLGDV</sequence>
<dbReference type="EMBL" id="DSGT01000001">
    <property type="protein sequence ID" value="HEW52595.1"/>
    <property type="molecule type" value="Genomic_DNA"/>
</dbReference>
<protein>
    <recommendedName>
        <fullName evidence="4">Large ribosomal subunit protein eL39</fullName>
    </recommendedName>
</protein>
<name>A0A7C2Z8N9_9CREN</name>
<dbReference type="GO" id="GO:0003735">
    <property type="term" value="F:structural constituent of ribosome"/>
    <property type="evidence" value="ECO:0007669"/>
    <property type="project" value="InterPro"/>
</dbReference>
<evidence type="ECO:0000256" key="2">
    <source>
        <dbReference type="ARBA" id="ARBA00022980"/>
    </source>
</evidence>
<dbReference type="GO" id="GO:0006412">
    <property type="term" value="P:translation"/>
    <property type="evidence" value="ECO:0007669"/>
    <property type="project" value="UniProtKB-UniRule"/>
</dbReference>
<comment type="similarity">
    <text evidence="1 4">Belongs to the eukaryotic ribosomal protein eL39 family.</text>
</comment>
<evidence type="ECO:0000313" key="5">
    <source>
        <dbReference type="EMBL" id="HEW52595.1"/>
    </source>
</evidence>
<comment type="caution">
    <text evidence="5">The sequence shown here is derived from an EMBL/GenBank/DDBJ whole genome shotgun (WGS) entry which is preliminary data.</text>
</comment>
<organism evidence="5">
    <name type="scientific">Ignisphaera aggregans</name>
    <dbReference type="NCBI Taxonomy" id="334771"/>
    <lineage>
        <taxon>Archaea</taxon>
        <taxon>Thermoproteota</taxon>
        <taxon>Thermoprotei</taxon>
        <taxon>Desulfurococcales</taxon>
        <taxon>Desulfurococcaceae</taxon>
        <taxon>Ignisphaera</taxon>
    </lineage>
</organism>
<dbReference type="GO" id="GO:1990904">
    <property type="term" value="C:ribonucleoprotein complex"/>
    <property type="evidence" value="ECO:0007669"/>
    <property type="project" value="UniProtKB-KW"/>
</dbReference>